<sequence length="221" mass="25000">MNFYLYTNIAAGILLLGILVTSLALENFTFKKISLKHITVIALFAACSAIMTGLSYMIPPIFGNIQIALGDWIIFLIGLIFGPVCGIISAICTDTLMSITLPSRLGYHAGYMFGKCVLAFFGSLVFLTKSEKRILLKVIVLYTFAYILQSLLLNQIWMMSWKGNAAWLDFVAKLIKLPVTLPIYITLTISSYIPIRKMLKNWNTEFVWCFKTDYLEKNLDY</sequence>
<dbReference type="OrthoDB" id="400439at2"/>
<feature type="transmembrane region" description="Helical" evidence="1">
    <location>
        <begin position="37"/>
        <end position="58"/>
    </location>
</feature>
<dbReference type="Proteomes" id="UP000234790">
    <property type="component" value="Chromosome"/>
</dbReference>
<accession>A0A2K9LTF9</accession>
<feature type="transmembrane region" description="Helical" evidence="1">
    <location>
        <begin position="6"/>
        <end position="25"/>
    </location>
</feature>
<evidence type="ECO:0000256" key="1">
    <source>
        <dbReference type="SAM" id="Phobius"/>
    </source>
</evidence>
<feature type="transmembrane region" description="Helical" evidence="1">
    <location>
        <begin position="174"/>
        <end position="195"/>
    </location>
</feature>
<feature type="transmembrane region" description="Helical" evidence="1">
    <location>
        <begin position="105"/>
        <end position="128"/>
    </location>
</feature>
<dbReference type="EMBL" id="CP025543">
    <property type="protein sequence ID" value="AUM62317.1"/>
    <property type="molecule type" value="Genomic_DNA"/>
</dbReference>
<dbReference type="RefSeq" id="WP_101780371.1">
    <property type="nucleotide sequence ID" value="NZ_CP025543.1"/>
</dbReference>
<dbReference type="KEGG" id="smoo:SMONO_v1c00640"/>
<dbReference type="GO" id="GO:0022857">
    <property type="term" value="F:transmembrane transporter activity"/>
    <property type="evidence" value="ECO:0007669"/>
    <property type="project" value="InterPro"/>
</dbReference>
<evidence type="ECO:0000313" key="2">
    <source>
        <dbReference type="EMBL" id="AUM62317.1"/>
    </source>
</evidence>
<dbReference type="NCBIfam" id="TIGR04518">
    <property type="entry name" value="ECF_S_folT_fam"/>
    <property type="match status" value="1"/>
</dbReference>
<protein>
    <recommendedName>
        <fullName evidence="4">Folate family ECF transporter S component</fullName>
    </recommendedName>
</protein>
<proteinExistence type="predicted"/>
<reference evidence="2 3" key="1">
    <citation type="submission" date="2017-12" db="EMBL/GenBank/DDBJ databases">
        <title>Complete genome sequence of Spiroplasma monobiae MQ-1 (ATCC 33825).</title>
        <authorList>
            <person name="Tsai Y.-M."/>
            <person name="Lo W.-S."/>
            <person name="Wu P.-S."/>
            <person name="Cho S.-T."/>
            <person name="Kuo C.-H."/>
        </authorList>
    </citation>
    <scope>NUCLEOTIDE SEQUENCE [LARGE SCALE GENOMIC DNA]</scope>
    <source>
        <strain evidence="2 3">MQ-1</strain>
    </source>
</reference>
<dbReference type="InterPro" id="IPR030949">
    <property type="entry name" value="ECF_S_folate_fam"/>
</dbReference>
<name>A0A2K9LTF9_SPISQ</name>
<feature type="transmembrane region" description="Helical" evidence="1">
    <location>
        <begin position="134"/>
        <end position="153"/>
    </location>
</feature>
<organism evidence="2 3">
    <name type="scientific">Spiroplasma monobiae MQ-1</name>
    <dbReference type="NCBI Taxonomy" id="1336748"/>
    <lineage>
        <taxon>Bacteria</taxon>
        <taxon>Bacillati</taxon>
        <taxon>Mycoplasmatota</taxon>
        <taxon>Mollicutes</taxon>
        <taxon>Entomoplasmatales</taxon>
        <taxon>Spiroplasmataceae</taxon>
        <taxon>Spiroplasma</taxon>
    </lineage>
</organism>
<gene>
    <name evidence="2" type="ORF">SMONO_v1c00640</name>
</gene>
<keyword evidence="1" id="KW-1133">Transmembrane helix</keyword>
<dbReference type="InterPro" id="IPR024529">
    <property type="entry name" value="ECF_trnsprt_substrate-spec"/>
</dbReference>
<feature type="transmembrane region" description="Helical" evidence="1">
    <location>
        <begin position="73"/>
        <end position="93"/>
    </location>
</feature>
<keyword evidence="1" id="KW-0472">Membrane</keyword>
<dbReference type="Gene3D" id="1.10.1760.20">
    <property type="match status" value="1"/>
</dbReference>
<keyword evidence="1" id="KW-0812">Transmembrane</keyword>
<evidence type="ECO:0008006" key="4">
    <source>
        <dbReference type="Google" id="ProtNLM"/>
    </source>
</evidence>
<dbReference type="Pfam" id="PF12822">
    <property type="entry name" value="ECF_trnsprt"/>
    <property type="match status" value="1"/>
</dbReference>
<dbReference type="AlphaFoldDB" id="A0A2K9LTF9"/>
<evidence type="ECO:0000313" key="3">
    <source>
        <dbReference type="Proteomes" id="UP000234790"/>
    </source>
</evidence>
<keyword evidence="3" id="KW-1185">Reference proteome</keyword>